<evidence type="ECO:0000313" key="2">
    <source>
        <dbReference type="Proteomes" id="UP001153678"/>
    </source>
</evidence>
<dbReference type="EMBL" id="CAMKVN010000833">
    <property type="protein sequence ID" value="CAI2171568.1"/>
    <property type="molecule type" value="Genomic_DNA"/>
</dbReference>
<name>A0A9W4SJD9_9GLOM</name>
<reference evidence="1" key="1">
    <citation type="submission" date="2022-08" db="EMBL/GenBank/DDBJ databases">
        <authorList>
            <person name="Kallberg Y."/>
            <person name="Tangrot J."/>
            <person name="Rosling A."/>
        </authorList>
    </citation>
    <scope>NUCLEOTIDE SEQUENCE</scope>
    <source>
        <strain evidence="1">Wild A</strain>
    </source>
</reference>
<protein>
    <submittedName>
        <fullName evidence="1">11734_t:CDS:1</fullName>
    </submittedName>
</protein>
<dbReference type="AlphaFoldDB" id="A0A9W4SJD9"/>
<gene>
    <name evidence="1" type="ORF">FWILDA_LOCUS5145</name>
</gene>
<dbReference type="OrthoDB" id="2347418at2759"/>
<evidence type="ECO:0000313" key="1">
    <source>
        <dbReference type="EMBL" id="CAI2171568.1"/>
    </source>
</evidence>
<dbReference type="Proteomes" id="UP001153678">
    <property type="component" value="Unassembled WGS sequence"/>
</dbReference>
<accession>A0A9W4SJD9</accession>
<sequence>MGRSFREQVSEEAHTSDTINDHIMNLIDLVREYTLGCSNLNWNRNKKDVSYQLEDAEKDLDEYFDFWNPLAFGQYKKLNYRATRNLVHLELASVRYEKIPTNEENVIRLINDRWILIDFEEVAKIGELRLALNIAAPEYMDGEDLC</sequence>
<keyword evidence="2" id="KW-1185">Reference proteome</keyword>
<comment type="caution">
    <text evidence="1">The sequence shown here is derived from an EMBL/GenBank/DDBJ whole genome shotgun (WGS) entry which is preliminary data.</text>
</comment>
<proteinExistence type="predicted"/>
<organism evidence="1 2">
    <name type="scientific">Funneliformis geosporum</name>
    <dbReference type="NCBI Taxonomy" id="1117311"/>
    <lineage>
        <taxon>Eukaryota</taxon>
        <taxon>Fungi</taxon>
        <taxon>Fungi incertae sedis</taxon>
        <taxon>Mucoromycota</taxon>
        <taxon>Glomeromycotina</taxon>
        <taxon>Glomeromycetes</taxon>
        <taxon>Glomerales</taxon>
        <taxon>Glomeraceae</taxon>
        <taxon>Funneliformis</taxon>
    </lineage>
</organism>